<organism evidence="2 3">
    <name type="scientific">Avibacterium avium</name>
    <name type="common">Pasteurella avium</name>
    <dbReference type="NCBI Taxonomy" id="751"/>
    <lineage>
        <taxon>Bacteria</taxon>
        <taxon>Pseudomonadati</taxon>
        <taxon>Pseudomonadota</taxon>
        <taxon>Gammaproteobacteria</taxon>
        <taxon>Pasteurellales</taxon>
        <taxon>Pasteurellaceae</taxon>
        <taxon>Avibacterium</taxon>
    </lineage>
</organism>
<name>A0A379ARB4_AVIAV</name>
<feature type="transmembrane region" description="Helical" evidence="1">
    <location>
        <begin position="361"/>
        <end position="378"/>
    </location>
</feature>
<feature type="transmembrane region" description="Helical" evidence="1">
    <location>
        <begin position="112"/>
        <end position="134"/>
    </location>
</feature>
<reference evidence="2 3" key="1">
    <citation type="submission" date="2018-06" db="EMBL/GenBank/DDBJ databases">
        <authorList>
            <consortium name="Pathogen Informatics"/>
            <person name="Doyle S."/>
        </authorList>
    </citation>
    <scope>NUCLEOTIDE SEQUENCE [LARGE SCALE GENOMIC DNA]</scope>
    <source>
        <strain evidence="3">NCTC 11297</strain>
    </source>
</reference>
<feature type="transmembrane region" description="Helical" evidence="1">
    <location>
        <begin position="310"/>
        <end position="329"/>
    </location>
</feature>
<dbReference type="RefSeq" id="WP_115249400.1">
    <property type="nucleotide sequence ID" value="NZ_UGSP01000001.1"/>
</dbReference>
<gene>
    <name evidence="2" type="ORF">NCTC11297_01188</name>
</gene>
<keyword evidence="1" id="KW-1133">Transmembrane helix</keyword>
<feature type="transmembrane region" description="Helical" evidence="1">
    <location>
        <begin position="335"/>
        <end position="354"/>
    </location>
</feature>
<proteinExistence type="predicted"/>
<keyword evidence="1" id="KW-0812">Transmembrane</keyword>
<keyword evidence="1" id="KW-0472">Membrane</keyword>
<feature type="transmembrane region" description="Helical" evidence="1">
    <location>
        <begin position="47"/>
        <end position="69"/>
    </location>
</feature>
<dbReference type="Proteomes" id="UP000255098">
    <property type="component" value="Unassembled WGS sequence"/>
</dbReference>
<sequence length="395" mass="44996">MSALVNLFYLYDPWLFHFFRMAFFVGGISLIYLAYQVVKKQRPQGIFIPLDSLIAIIALIVLSAIPMLAHHTQDYSVLLQYSKILILFIFAIGIYNIFYLNNNGKALLIRDLKIGIIVQWIVGVTALMGIGFMAELALSTNIVLPRFYGSEQEYRLYNITSSAFFQLSAFYILLLHFLLSYNKAHNQLSAVYLFLILCIGLISGRTFLLLSIVSIAIYFKWKYLPALVLFGLLCLGLAIYYPKNPYVAHALEPLINLINHQGLSSSSTDTLMKRHLFIPELKQILWGDGRYIMPNGKYYGLTDSGFLRQLLYGGIGYLSVCFLFTAYFVRKVALNWFNGSWLFTLSTLFILSVLNIKADTYAFPGIMLVLLMLLSLFGQQGKNLFLLRKEGKQNV</sequence>
<evidence type="ECO:0000256" key="1">
    <source>
        <dbReference type="SAM" id="Phobius"/>
    </source>
</evidence>
<feature type="transmembrane region" description="Helical" evidence="1">
    <location>
        <begin position="191"/>
        <end position="217"/>
    </location>
</feature>
<evidence type="ECO:0000313" key="2">
    <source>
        <dbReference type="EMBL" id="SUB24159.1"/>
    </source>
</evidence>
<keyword evidence="3" id="KW-1185">Reference proteome</keyword>
<accession>A0A379ARB4</accession>
<feature type="transmembrane region" description="Helical" evidence="1">
    <location>
        <begin position="223"/>
        <end position="241"/>
    </location>
</feature>
<feature type="transmembrane region" description="Helical" evidence="1">
    <location>
        <begin position="154"/>
        <end position="179"/>
    </location>
</feature>
<dbReference type="GeneID" id="300133396"/>
<feature type="transmembrane region" description="Helical" evidence="1">
    <location>
        <begin position="81"/>
        <end position="100"/>
    </location>
</feature>
<dbReference type="EMBL" id="UGSP01000001">
    <property type="protein sequence ID" value="SUB24159.1"/>
    <property type="molecule type" value="Genomic_DNA"/>
</dbReference>
<protein>
    <submittedName>
        <fullName evidence="2">Membrane protein</fullName>
    </submittedName>
</protein>
<feature type="transmembrane region" description="Helical" evidence="1">
    <location>
        <begin position="14"/>
        <end position="35"/>
    </location>
</feature>
<evidence type="ECO:0000313" key="3">
    <source>
        <dbReference type="Proteomes" id="UP000255098"/>
    </source>
</evidence>
<dbReference type="AlphaFoldDB" id="A0A379ARB4"/>